<evidence type="ECO:0000313" key="1">
    <source>
        <dbReference type="EMBL" id="AEH55355.1"/>
    </source>
</evidence>
<dbReference type="AlphaFoldDB" id="F8DG35"/>
<dbReference type="EMBL" id="CP002843">
    <property type="protein sequence ID" value="AEH55355.1"/>
    <property type="molecule type" value="Genomic_DNA"/>
</dbReference>
<organism evidence="1 2">
    <name type="scientific">Streptococcus parasanguinis (strain ATCC 15912 / DSM 6778 / CIP 104372 / LMG 14537)</name>
    <dbReference type="NCBI Taxonomy" id="760570"/>
    <lineage>
        <taxon>Bacteria</taxon>
        <taxon>Bacillati</taxon>
        <taxon>Bacillota</taxon>
        <taxon>Bacilli</taxon>
        <taxon>Lactobacillales</taxon>
        <taxon>Streptococcaceae</taxon>
        <taxon>Streptococcus</taxon>
    </lineage>
</organism>
<evidence type="ECO:0000313" key="2">
    <source>
        <dbReference type="Proteomes" id="UP000001502"/>
    </source>
</evidence>
<accession>F8DG35</accession>
<gene>
    <name evidence="1" type="ordered locus">HMPREF0833_10324</name>
</gene>
<proteinExistence type="predicted"/>
<dbReference type="Proteomes" id="UP000001502">
    <property type="component" value="Chromosome"/>
</dbReference>
<protein>
    <submittedName>
        <fullName evidence="1">Uncharacterized protein</fullName>
    </submittedName>
</protein>
<dbReference type="HOGENOM" id="CLU_2994790_0_0_9"/>
<sequence>MKLSIEFVIFFTKCYFLVLFPKNFHIQVYHNFMEKEKKDCKAEERNRKDQVYEIVKS</sequence>
<dbReference type="KEGG" id="scp:HMPREF0833_10324"/>
<reference evidence="2" key="1">
    <citation type="submission" date="2011-06" db="EMBL/GenBank/DDBJ databases">
        <title>Complete sequence of Streptococcus parasanguinis strain ATCC 15912.</title>
        <authorList>
            <person name="Muzny D."/>
            <person name="Qin X."/>
            <person name="Buhay C."/>
            <person name="Dugan-Rocha S."/>
            <person name="Ding Y."/>
            <person name="Chen G."/>
            <person name="Hawes A."/>
            <person name="Holder M."/>
            <person name="Jhangiani S."/>
            <person name="Johnson A."/>
            <person name="Khan Z."/>
            <person name="Li Z."/>
            <person name="Liu W."/>
            <person name="Liu X."/>
            <person name="Perez L."/>
            <person name="Shen H."/>
            <person name="Wang Q."/>
            <person name="Watt J."/>
            <person name="Xi L."/>
            <person name="Xin Y."/>
            <person name="Zhou J."/>
            <person name="Deng J."/>
            <person name="Jiang H."/>
            <person name="Liu Y."/>
            <person name="Qu J."/>
            <person name="Song X.-Z."/>
            <person name="Zhang L."/>
            <person name="Villasana D."/>
            <person name="Johnson A."/>
            <person name="Liu J."/>
            <person name="Liyanage D."/>
            <person name="Lorensuhewa L."/>
            <person name="Robinson T."/>
            <person name="Song A."/>
            <person name="Song B.-B."/>
            <person name="Dinh H."/>
            <person name="Thornton R."/>
            <person name="Coyle M."/>
            <person name="Francisco L."/>
            <person name="Jackson L."/>
            <person name="Javaid M."/>
            <person name="Korchina V."/>
            <person name="Kovar C."/>
            <person name="Mata R."/>
            <person name="Mathew T."/>
            <person name="Ngo R."/>
            <person name="Nguyen L."/>
            <person name="Nguyen N."/>
            <person name="Okwuonu G."/>
            <person name="Ongeri F."/>
            <person name="Pham C."/>
            <person name="Simmons D."/>
            <person name="Wilczek-Boney K."/>
            <person name="Hale W."/>
            <person name="Jakkamsetti A."/>
            <person name="Pham P."/>
            <person name="Ruth R."/>
            <person name="San Lucas F."/>
            <person name="Warren J."/>
            <person name="Zhang J."/>
            <person name="Zhao Z."/>
            <person name="Zhou C."/>
            <person name="Zhu D."/>
            <person name="Lee S."/>
            <person name="Bess C."/>
            <person name="Blankenburg K."/>
            <person name="Forbes L."/>
            <person name="Fu Q."/>
            <person name="Gubbala S."/>
            <person name="Hirani K."/>
            <person name="Jayaseelan J.C."/>
            <person name="Lara F."/>
            <person name="Munidasa M."/>
            <person name="Palculict T."/>
            <person name="Patil S."/>
            <person name="Pu L.-L."/>
            <person name="Saada N."/>
            <person name="Tang L."/>
            <person name="Weissenberger G."/>
            <person name="Zhu Y."/>
            <person name="Hemphill L."/>
            <person name="Shang Y."/>
            <person name="Youmans B."/>
            <person name="Ayvaz T."/>
            <person name="Ross M."/>
            <person name="Santibanez J."/>
            <person name="Aqrawi P."/>
            <person name="Gross S."/>
            <person name="Joshi V."/>
            <person name="Fowler G."/>
            <person name="Nazareth L."/>
            <person name="Reid J."/>
            <person name="Worley K."/>
            <person name="Petrosino J."/>
            <person name="Highlander S."/>
            <person name="Gibbs R."/>
        </authorList>
    </citation>
    <scope>NUCLEOTIDE SEQUENCE [LARGE SCALE GENOMIC DNA]</scope>
    <source>
        <strain evidence="2">ATCC 15912 / DSM 6778 / CIP 104372 / LMG 14537</strain>
    </source>
</reference>
<name>F8DG35_STREP</name>